<dbReference type="PANTHER" id="PTHR31817">
    <property type="match status" value="1"/>
</dbReference>
<evidence type="ECO:0000313" key="6">
    <source>
        <dbReference type="EMBL" id="CAE0626796.1"/>
    </source>
</evidence>
<feature type="compositionally biased region" description="Basic and acidic residues" evidence="5">
    <location>
        <begin position="455"/>
        <end position="468"/>
    </location>
</feature>
<feature type="compositionally biased region" description="Polar residues" evidence="5">
    <location>
        <begin position="678"/>
        <end position="696"/>
    </location>
</feature>
<accession>A0A7S3UW10</accession>
<keyword evidence="4" id="KW-0482">Metalloprotease</keyword>
<feature type="compositionally biased region" description="Polar residues" evidence="5">
    <location>
        <begin position="518"/>
        <end position="531"/>
    </location>
</feature>
<keyword evidence="2" id="KW-0645">Protease</keyword>
<dbReference type="Pfam" id="PF08014">
    <property type="entry name" value="MATCAP"/>
    <property type="match status" value="1"/>
</dbReference>
<evidence type="ECO:0000256" key="3">
    <source>
        <dbReference type="ARBA" id="ARBA00022801"/>
    </source>
</evidence>
<feature type="compositionally biased region" description="Acidic residues" evidence="5">
    <location>
        <begin position="540"/>
        <end position="549"/>
    </location>
</feature>
<protein>
    <submittedName>
        <fullName evidence="6">Uncharacterized protein</fullName>
    </submittedName>
</protein>
<dbReference type="EMBL" id="HBIU01012190">
    <property type="protein sequence ID" value="CAE0626796.1"/>
    <property type="molecule type" value="Transcribed_RNA"/>
</dbReference>
<feature type="region of interest" description="Disordered" evidence="5">
    <location>
        <begin position="670"/>
        <end position="721"/>
    </location>
</feature>
<evidence type="ECO:0000256" key="1">
    <source>
        <dbReference type="ARBA" id="ARBA00001947"/>
    </source>
</evidence>
<sequence length="738" mass="81942">MATFNQVQMPVPNPRLALLRCSYIYQGKIKIKWTSKLNIAGKFQETGTKEEPDKRRIVLWINRANAGVRHRTCLESFADHEICTHALRALNDRRQPWAAHRKRYGLHKLGSRISASSEEGLACLHTCLAREKGLRLLASPALLYYAACKGRELPFRALWEALAAYVRSPAQRYWLCVRVKKGILDPEQPGSVGKSQIYLEGAVEILKKLRSIDFRLMYSGKVSVDCLGRARRVRRAAGVVLPRFMDDYEGYIAQLEEIAILNGIEVEPDPTPQKENKGVGVETGMSKVQKKAFVAACKPDTKKKLRPKLRIKASKVATASGKRRISRCRTSAAAMQSGDSQCYQPKGESNEKEQLPSSSDSPVRTLRDLRRLRKMKSETNCLKKQVKLPPASPPSRCEKVRPLTQPPTPVSTSPPSKTCRFPETSGPGSTTKGHSMLGKSLADLLTSPLDSSEQGVREQQRYQKDKAPSKPPAAVGQPAGTTLQLPAAQKTQDPLDLTWPLSPKTQLSWDQQKRRSPCSKSSPTLALSQGNKKMFAFSSDSDEEEEDGETFIRSRIQHLPETLGPLTIGCSQASRVRGLKNPATTSFHSPSMKSGASEKAHRPSSVCHPENHSSSFSQDNRSELVEWFYQRKSKSDGREISLKSVSFGQQQQANLELLQSKTGEALCCISQATPPPSTNNHDFTSTGTTKVDSSSPRGRRKLSYRDGRAKHHHHSHHQHPKKLVVAANLSVVNIAPEF</sequence>
<reference evidence="6" key="1">
    <citation type="submission" date="2021-01" db="EMBL/GenBank/DDBJ databases">
        <authorList>
            <person name="Corre E."/>
            <person name="Pelletier E."/>
            <person name="Niang G."/>
            <person name="Scheremetjew M."/>
            <person name="Finn R."/>
            <person name="Kale V."/>
            <person name="Holt S."/>
            <person name="Cochrane G."/>
            <person name="Meng A."/>
            <person name="Brown T."/>
            <person name="Cohen L."/>
        </authorList>
    </citation>
    <scope>NUCLEOTIDE SEQUENCE</scope>
    <source>
        <strain evidence="6">CCMP3107</strain>
    </source>
</reference>
<dbReference type="PANTHER" id="PTHR31817:SF0">
    <property type="entry name" value="CHROMOSOME UNDETERMINED SCAFFOLD_67, WHOLE GENOME SHOTGUN SEQUENCE"/>
    <property type="match status" value="1"/>
</dbReference>
<dbReference type="GO" id="GO:0008237">
    <property type="term" value="F:metallopeptidase activity"/>
    <property type="evidence" value="ECO:0007669"/>
    <property type="project" value="UniProtKB-KW"/>
</dbReference>
<feature type="compositionally biased region" description="Polar residues" evidence="5">
    <location>
        <begin position="479"/>
        <end position="492"/>
    </location>
</feature>
<feature type="region of interest" description="Disordered" evidence="5">
    <location>
        <begin position="316"/>
        <end position="549"/>
    </location>
</feature>
<dbReference type="InterPro" id="IPR012548">
    <property type="entry name" value="MATCAP"/>
</dbReference>
<gene>
    <name evidence="6" type="ORF">HAKA00212_LOCUS5472</name>
</gene>
<name>A0A7S3UW10_HETAK</name>
<evidence type="ECO:0000256" key="5">
    <source>
        <dbReference type="SAM" id="MobiDB-lite"/>
    </source>
</evidence>
<dbReference type="SMART" id="SM01154">
    <property type="entry name" value="DUF1704"/>
    <property type="match status" value="1"/>
</dbReference>
<organism evidence="6">
    <name type="scientific">Heterosigma akashiwo</name>
    <name type="common">Chromophytic alga</name>
    <name type="synonym">Heterosigma carterae</name>
    <dbReference type="NCBI Taxonomy" id="2829"/>
    <lineage>
        <taxon>Eukaryota</taxon>
        <taxon>Sar</taxon>
        <taxon>Stramenopiles</taxon>
        <taxon>Ochrophyta</taxon>
        <taxon>Raphidophyceae</taxon>
        <taxon>Chattonellales</taxon>
        <taxon>Chattonellaceae</taxon>
        <taxon>Heterosigma</taxon>
    </lineage>
</organism>
<evidence type="ECO:0000256" key="4">
    <source>
        <dbReference type="ARBA" id="ARBA00023049"/>
    </source>
</evidence>
<evidence type="ECO:0000256" key="2">
    <source>
        <dbReference type="ARBA" id="ARBA00022670"/>
    </source>
</evidence>
<dbReference type="GO" id="GO:0006508">
    <property type="term" value="P:proteolysis"/>
    <property type="evidence" value="ECO:0007669"/>
    <property type="project" value="UniProtKB-KW"/>
</dbReference>
<feature type="compositionally biased region" description="Basic residues" evidence="5">
    <location>
        <begin position="697"/>
        <end position="721"/>
    </location>
</feature>
<feature type="compositionally biased region" description="Polar residues" evidence="5">
    <location>
        <begin position="582"/>
        <end position="594"/>
    </location>
</feature>
<feature type="compositionally biased region" description="Polar residues" evidence="5">
    <location>
        <begin position="333"/>
        <end position="343"/>
    </location>
</feature>
<comment type="cofactor">
    <cofactor evidence="1">
        <name>Zn(2+)</name>
        <dbReference type="ChEBI" id="CHEBI:29105"/>
    </cofactor>
</comment>
<proteinExistence type="predicted"/>
<dbReference type="AlphaFoldDB" id="A0A7S3UW10"/>
<keyword evidence="3" id="KW-0378">Hydrolase</keyword>
<feature type="region of interest" description="Disordered" evidence="5">
    <location>
        <begin position="582"/>
        <end position="618"/>
    </location>
</feature>